<accession>A0A9P4K5U6</accession>
<dbReference type="Proteomes" id="UP000800093">
    <property type="component" value="Unassembled WGS sequence"/>
</dbReference>
<comment type="caution">
    <text evidence="2">The sequence shown here is derived from an EMBL/GenBank/DDBJ whole genome shotgun (WGS) entry which is preliminary data.</text>
</comment>
<organism evidence="2 3">
    <name type="scientific">Lojkania enalia</name>
    <dbReference type="NCBI Taxonomy" id="147567"/>
    <lineage>
        <taxon>Eukaryota</taxon>
        <taxon>Fungi</taxon>
        <taxon>Dikarya</taxon>
        <taxon>Ascomycota</taxon>
        <taxon>Pezizomycotina</taxon>
        <taxon>Dothideomycetes</taxon>
        <taxon>Pleosporomycetidae</taxon>
        <taxon>Pleosporales</taxon>
        <taxon>Pleosporales incertae sedis</taxon>
        <taxon>Lojkania</taxon>
    </lineage>
</organism>
<evidence type="ECO:0000313" key="2">
    <source>
        <dbReference type="EMBL" id="KAF2261842.1"/>
    </source>
</evidence>
<gene>
    <name evidence="2" type="ORF">CC78DRAFT_338241</name>
</gene>
<reference evidence="3" key="1">
    <citation type="journal article" date="2020" name="Stud. Mycol.">
        <title>101 Dothideomycetes genomes: A test case for predicting lifestyles and emergence of pathogens.</title>
        <authorList>
            <person name="Haridas S."/>
            <person name="Albert R."/>
            <person name="Binder M."/>
            <person name="Bloem J."/>
            <person name="LaButti K."/>
            <person name="Salamov A."/>
            <person name="Andreopoulos B."/>
            <person name="Baker S."/>
            <person name="Barry K."/>
            <person name="Bills G."/>
            <person name="Bluhm B."/>
            <person name="Cannon C."/>
            <person name="Castanera R."/>
            <person name="Culley D."/>
            <person name="Daum C."/>
            <person name="Ezra D."/>
            <person name="Gonzalez J."/>
            <person name="Henrissat B."/>
            <person name="Kuo A."/>
            <person name="Liang C."/>
            <person name="Lipzen A."/>
            <person name="Lutzoni F."/>
            <person name="Magnuson J."/>
            <person name="Mondo S."/>
            <person name="Nolan M."/>
            <person name="Ohm R."/>
            <person name="Pangilinan J."/>
            <person name="Park H.-J."/>
            <person name="Ramirez L."/>
            <person name="Alfaro M."/>
            <person name="Sun H."/>
            <person name="Tritt A."/>
            <person name="Yoshinaga Y."/>
            <person name="Zwiers L.-H."/>
            <person name="Turgeon B."/>
            <person name="Goodwin S."/>
            <person name="Spatafora J."/>
            <person name="Crous P."/>
            <person name="Grigoriev I."/>
        </authorList>
    </citation>
    <scope>NUCLEOTIDE SEQUENCE [LARGE SCALE GENOMIC DNA]</scope>
    <source>
        <strain evidence="3">CBS 304.66</strain>
    </source>
</reference>
<evidence type="ECO:0000256" key="1">
    <source>
        <dbReference type="SAM" id="MobiDB-lite"/>
    </source>
</evidence>
<feature type="compositionally biased region" description="Polar residues" evidence="1">
    <location>
        <begin position="148"/>
        <end position="160"/>
    </location>
</feature>
<name>A0A9P4K5U6_9PLEO</name>
<dbReference type="AlphaFoldDB" id="A0A9P4K5U6"/>
<proteinExistence type="predicted"/>
<keyword evidence="3" id="KW-1185">Reference proteome</keyword>
<evidence type="ECO:0000313" key="3">
    <source>
        <dbReference type="Proteomes" id="UP000800093"/>
    </source>
</evidence>
<dbReference type="EMBL" id="ML986649">
    <property type="protein sequence ID" value="KAF2261842.1"/>
    <property type="molecule type" value="Genomic_DNA"/>
</dbReference>
<protein>
    <submittedName>
        <fullName evidence="2">Uncharacterized protein</fullName>
    </submittedName>
</protein>
<dbReference type="OrthoDB" id="1577640at2759"/>
<feature type="region of interest" description="Disordered" evidence="1">
    <location>
        <begin position="148"/>
        <end position="177"/>
    </location>
</feature>
<sequence length="177" mass="19257">MKEVRTKLKYPFQRDDLLFLKGMVEHVQQNLHTALLALVIDEQHRNSSDLKTQMSDFEQNVGHGFTGVHAHVSAIGSLIQPMQARMNIIEEGVSGLRDNYGKISKVIEPVNVRVAGIEDGLAGIQTDVSALSSAIQPITSMPNTLSTLTDTVQSKSRSSPATPPPKPSNKALTTSNK</sequence>